<evidence type="ECO:0000256" key="6">
    <source>
        <dbReference type="ARBA" id="ARBA00023235"/>
    </source>
</evidence>
<feature type="binding site" evidence="8">
    <location>
        <position position="116"/>
    </location>
    <ligand>
        <name>Zn(2+)</name>
        <dbReference type="ChEBI" id="CHEBI:29105"/>
    </ligand>
</feature>
<dbReference type="RefSeq" id="WP_091566112.1">
    <property type="nucleotide sequence ID" value="NZ_FMZA01000002.1"/>
</dbReference>
<evidence type="ECO:0000259" key="11">
    <source>
        <dbReference type="Pfam" id="PF21621"/>
    </source>
</evidence>
<dbReference type="AlphaFoldDB" id="A0A1G6ICK7"/>
<evidence type="ECO:0000256" key="9">
    <source>
        <dbReference type="PIRSR" id="PIRSR036894-2"/>
    </source>
</evidence>
<dbReference type="SUPFAM" id="SSF51182">
    <property type="entry name" value="RmlC-like cupins"/>
    <property type="match status" value="1"/>
</dbReference>
<reference evidence="12 13" key="1">
    <citation type="submission" date="2016-10" db="EMBL/GenBank/DDBJ databases">
        <authorList>
            <person name="de Groot N.N."/>
        </authorList>
    </citation>
    <scope>NUCLEOTIDE SEQUENCE [LARGE SCALE GENOMIC DNA]</scope>
    <source>
        <strain evidence="12 13">DSM 45514</strain>
    </source>
</reference>
<comment type="cofactor">
    <cofactor evidence="8">
        <name>Zn(2+)</name>
        <dbReference type="ChEBI" id="CHEBI:29105"/>
    </cofactor>
    <text evidence="8">Binds 1 zinc ion per subunit.</text>
</comment>
<dbReference type="PANTHER" id="PTHR42742">
    <property type="entry name" value="TRANSCRIPTIONAL REPRESSOR MPRA"/>
    <property type="match status" value="1"/>
</dbReference>
<comment type="catalytic activity">
    <reaction evidence="1 7">
        <text>D-mannose 6-phosphate = D-fructose 6-phosphate</text>
        <dbReference type="Rhea" id="RHEA:12356"/>
        <dbReference type="ChEBI" id="CHEBI:58735"/>
        <dbReference type="ChEBI" id="CHEBI:61527"/>
        <dbReference type="EC" id="5.3.1.8"/>
    </reaction>
</comment>
<dbReference type="PANTHER" id="PTHR42742:SF3">
    <property type="entry name" value="FRUCTOKINASE"/>
    <property type="match status" value="1"/>
</dbReference>
<feature type="active site" evidence="9">
    <location>
        <position position="193"/>
    </location>
</feature>
<dbReference type="InterPro" id="IPR001250">
    <property type="entry name" value="Man6P_Isoase-1"/>
</dbReference>
<proteinExistence type="inferred from homology"/>
<dbReference type="Pfam" id="PF20511">
    <property type="entry name" value="PMI_typeI_cat"/>
    <property type="match status" value="1"/>
</dbReference>
<keyword evidence="6 7" id="KW-0413">Isomerase</keyword>
<name>A0A1G6ICK7_9BACL</name>
<evidence type="ECO:0000259" key="10">
    <source>
        <dbReference type="Pfam" id="PF20511"/>
    </source>
</evidence>
<comment type="similarity">
    <text evidence="2 7">Belongs to the mannose-6-phosphate isomerase type 1 family.</text>
</comment>
<dbReference type="InterPro" id="IPR014628">
    <property type="entry name" value="Man6P_isomerase_Firm_short"/>
</dbReference>
<evidence type="ECO:0000313" key="13">
    <source>
        <dbReference type="Proteomes" id="UP000199387"/>
    </source>
</evidence>
<protein>
    <recommendedName>
        <fullName evidence="3 7">Mannose-6-phosphate isomerase</fullName>
        <ecNumber evidence="3 7">5.3.1.8</ecNumber>
    </recommendedName>
</protein>
<dbReference type="STRING" id="1236220.SAMN04488112_102139"/>
<dbReference type="NCBIfam" id="TIGR00218">
    <property type="entry name" value="manA"/>
    <property type="match status" value="1"/>
</dbReference>
<dbReference type="Pfam" id="PF21621">
    <property type="entry name" value="MPI_cupin_dom"/>
    <property type="match status" value="1"/>
</dbReference>
<feature type="domain" description="Mannose-6-phosphate isomerase cupin" evidence="11">
    <location>
        <begin position="240"/>
        <end position="316"/>
    </location>
</feature>
<sequence>MSREPIFLQPVFKERIWGGRALAETFGYEIPYDKTGECWAISAHPHGQSVVRDGVYAGFTLGQLWEQHRELFGNVSGDRFPLLTKILDANADLSVQVHPDDAYARVHERGELGKTECWYIIDCEEGAELIYGHHAQSKEEFRAWVEQGAWDQLLRRVKIHPGDFFFVPSGTIHALGAGTLVLETQQSSDTTYRLYDYDRTDDRGNPRELHLDQVFQVTRIPHIDPVVEQKSHRREGLLMTTLLETDMFTVYRWELNGEAYLEPTRDFQLVSVLEGSGEIRVDGRVYPFQKGDHAILPSDLGNVKVSGQAEWIVSHP</sequence>
<dbReference type="OrthoDB" id="9808275at2"/>
<dbReference type="PIRSF" id="PIRSF036894">
    <property type="entry name" value="PMI_Firm_short"/>
    <property type="match status" value="1"/>
</dbReference>
<dbReference type="Proteomes" id="UP000199387">
    <property type="component" value="Unassembled WGS sequence"/>
</dbReference>
<keyword evidence="5 7" id="KW-0862">Zinc</keyword>
<organism evidence="12 13">
    <name type="scientific">Melghirimyces thermohalophilus</name>
    <dbReference type="NCBI Taxonomy" id="1236220"/>
    <lineage>
        <taxon>Bacteria</taxon>
        <taxon>Bacillati</taxon>
        <taxon>Bacillota</taxon>
        <taxon>Bacilli</taxon>
        <taxon>Bacillales</taxon>
        <taxon>Thermoactinomycetaceae</taxon>
        <taxon>Melghirimyces</taxon>
    </lineage>
</organism>
<dbReference type="EMBL" id="FMZA01000002">
    <property type="protein sequence ID" value="SDC03486.1"/>
    <property type="molecule type" value="Genomic_DNA"/>
</dbReference>
<feature type="binding site" evidence="8">
    <location>
        <position position="173"/>
    </location>
    <ligand>
        <name>Zn(2+)</name>
        <dbReference type="ChEBI" id="CHEBI:29105"/>
    </ligand>
</feature>
<dbReference type="InterPro" id="IPR014710">
    <property type="entry name" value="RmlC-like_jellyroll"/>
</dbReference>
<evidence type="ECO:0000256" key="8">
    <source>
        <dbReference type="PIRSR" id="PIRSR036894-1"/>
    </source>
</evidence>
<keyword evidence="13" id="KW-1185">Reference proteome</keyword>
<evidence type="ECO:0000313" key="12">
    <source>
        <dbReference type="EMBL" id="SDC03486.1"/>
    </source>
</evidence>
<dbReference type="GO" id="GO:0004476">
    <property type="term" value="F:mannose-6-phosphate isomerase activity"/>
    <property type="evidence" value="ECO:0007669"/>
    <property type="project" value="UniProtKB-UniRule"/>
</dbReference>
<evidence type="ECO:0000256" key="1">
    <source>
        <dbReference type="ARBA" id="ARBA00000757"/>
    </source>
</evidence>
<dbReference type="Gene3D" id="2.60.120.10">
    <property type="entry name" value="Jelly Rolls"/>
    <property type="match status" value="2"/>
</dbReference>
<gene>
    <name evidence="12" type="ORF">SAMN04488112_102139</name>
</gene>
<feature type="domain" description="Phosphomannose isomerase type I catalytic" evidence="10">
    <location>
        <begin position="7"/>
        <end position="105"/>
    </location>
</feature>
<keyword evidence="4 7" id="KW-0479">Metal-binding</keyword>
<dbReference type="GO" id="GO:0008270">
    <property type="term" value="F:zinc ion binding"/>
    <property type="evidence" value="ECO:0007669"/>
    <property type="project" value="UniProtKB-UniRule"/>
</dbReference>
<dbReference type="InterPro" id="IPR051804">
    <property type="entry name" value="Carb_Metab_Reg_Kinase/Isom"/>
</dbReference>
<dbReference type="GO" id="GO:0005975">
    <property type="term" value="P:carbohydrate metabolic process"/>
    <property type="evidence" value="ECO:0007669"/>
    <property type="project" value="UniProtKB-UniRule"/>
</dbReference>
<accession>A0A1G6ICK7</accession>
<evidence type="ECO:0000256" key="5">
    <source>
        <dbReference type="ARBA" id="ARBA00022833"/>
    </source>
</evidence>
<dbReference type="InterPro" id="IPR011051">
    <property type="entry name" value="RmlC_Cupin_sf"/>
</dbReference>
<evidence type="ECO:0000256" key="3">
    <source>
        <dbReference type="ARBA" id="ARBA00011956"/>
    </source>
</evidence>
<evidence type="ECO:0000256" key="4">
    <source>
        <dbReference type="ARBA" id="ARBA00022723"/>
    </source>
</evidence>
<evidence type="ECO:0000256" key="2">
    <source>
        <dbReference type="ARBA" id="ARBA00010772"/>
    </source>
</evidence>
<dbReference type="EC" id="5.3.1.8" evidence="3 7"/>
<evidence type="ECO:0000256" key="7">
    <source>
        <dbReference type="PIRNR" id="PIRNR036894"/>
    </source>
</evidence>
<feature type="binding site" evidence="8">
    <location>
        <position position="98"/>
    </location>
    <ligand>
        <name>Zn(2+)</name>
        <dbReference type="ChEBI" id="CHEBI:29105"/>
    </ligand>
</feature>
<dbReference type="InterPro" id="IPR049071">
    <property type="entry name" value="MPI_cupin_dom"/>
</dbReference>
<dbReference type="InterPro" id="IPR046457">
    <property type="entry name" value="PMI_typeI_cat"/>
</dbReference>
<dbReference type="CDD" id="cd07010">
    <property type="entry name" value="cupin_PMI_type_I_N_bac"/>
    <property type="match status" value="1"/>
</dbReference>